<evidence type="ECO:0000256" key="2">
    <source>
        <dbReference type="ARBA" id="ARBA00022729"/>
    </source>
</evidence>
<dbReference type="InterPro" id="IPR001638">
    <property type="entry name" value="Solute-binding_3/MltF_N"/>
</dbReference>
<evidence type="ECO:0000313" key="5">
    <source>
        <dbReference type="Proteomes" id="UP000690515"/>
    </source>
</evidence>
<gene>
    <name evidence="4" type="ORF">KCG35_09730</name>
</gene>
<dbReference type="Pfam" id="PF00497">
    <property type="entry name" value="SBP_bac_3"/>
    <property type="match status" value="1"/>
</dbReference>
<dbReference type="Proteomes" id="UP000690515">
    <property type="component" value="Unassembled WGS sequence"/>
</dbReference>
<dbReference type="RefSeq" id="WP_215819503.1">
    <property type="nucleotide sequence ID" value="NZ_JAGSOY010000018.1"/>
</dbReference>
<keyword evidence="5" id="KW-1185">Reference proteome</keyword>
<reference evidence="4 5" key="1">
    <citation type="submission" date="2021-04" db="EMBL/GenBank/DDBJ databases">
        <authorList>
            <person name="Pira H."/>
            <person name="Risdian C."/>
            <person name="Wink J."/>
        </authorList>
    </citation>
    <scope>NUCLEOTIDE SEQUENCE [LARGE SCALE GENOMIC DNA]</scope>
    <source>
        <strain evidence="4 5">WH53</strain>
    </source>
</reference>
<name>A0ABS5ZBA6_9GAMM</name>
<evidence type="ECO:0000259" key="3">
    <source>
        <dbReference type="SMART" id="SM00062"/>
    </source>
</evidence>
<feature type="domain" description="Solute-binding protein family 3/N-terminal" evidence="3">
    <location>
        <begin position="21"/>
        <end position="248"/>
    </location>
</feature>
<dbReference type="EMBL" id="JAGSOY010000018">
    <property type="protein sequence ID" value="MBU2711341.1"/>
    <property type="molecule type" value="Genomic_DNA"/>
</dbReference>
<accession>A0ABS5ZBA6</accession>
<dbReference type="SMART" id="SM00062">
    <property type="entry name" value="PBPb"/>
    <property type="match status" value="1"/>
</dbReference>
<evidence type="ECO:0000313" key="4">
    <source>
        <dbReference type="EMBL" id="MBU2711341.1"/>
    </source>
</evidence>
<evidence type="ECO:0000256" key="1">
    <source>
        <dbReference type="ARBA" id="ARBA00010333"/>
    </source>
</evidence>
<dbReference type="PANTHER" id="PTHR35936:SF25">
    <property type="entry name" value="ABC TRANSPORTER SUBSTRATE-BINDING PROTEIN"/>
    <property type="match status" value="1"/>
</dbReference>
<organism evidence="4 5">
    <name type="scientific">Zooshikella harenae</name>
    <dbReference type="NCBI Taxonomy" id="2827238"/>
    <lineage>
        <taxon>Bacteria</taxon>
        <taxon>Pseudomonadati</taxon>
        <taxon>Pseudomonadota</taxon>
        <taxon>Gammaproteobacteria</taxon>
        <taxon>Oceanospirillales</taxon>
        <taxon>Zooshikellaceae</taxon>
        <taxon>Zooshikella</taxon>
    </lineage>
</organism>
<dbReference type="SUPFAM" id="SSF53850">
    <property type="entry name" value="Periplasmic binding protein-like II"/>
    <property type="match status" value="1"/>
</dbReference>
<sequence>MLTYAWFFLAVSLNIDSVPPLLVVGTPEIPYRYQDETGELKGIDIEIIQGVMQAMHFNYTIRLVPVGSRIIKMAQSGDVDIVLSFSKKSDRLAYLLYPKQYYSLFTWNFFIRRDDAAHIKYQTLKDLESLRVGATQDWSYTEAFWSAPLNLHVETNNLLHIEKLLRNRIDVVPMNTLPTLIELHQRGLNQFISYLPKPLSSKAYYNPTSKFSTHPLLSKWRVNYDRLLYLWLKNGQVKAIYHRYFPKDIITDDLIPAPQAMEQTPTDN</sequence>
<comment type="similarity">
    <text evidence="1">Belongs to the bacterial solute-binding protein 3 family.</text>
</comment>
<comment type="caution">
    <text evidence="4">The sequence shown here is derived from an EMBL/GenBank/DDBJ whole genome shotgun (WGS) entry which is preliminary data.</text>
</comment>
<protein>
    <submittedName>
        <fullName evidence="4">Transporter substrate-binding domain-containing protein</fullName>
    </submittedName>
</protein>
<keyword evidence="2" id="KW-0732">Signal</keyword>
<proteinExistence type="inferred from homology"/>
<dbReference type="Gene3D" id="3.40.190.10">
    <property type="entry name" value="Periplasmic binding protein-like II"/>
    <property type="match status" value="2"/>
</dbReference>
<dbReference type="PANTHER" id="PTHR35936">
    <property type="entry name" value="MEMBRANE-BOUND LYTIC MUREIN TRANSGLYCOSYLASE F"/>
    <property type="match status" value="1"/>
</dbReference>